<keyword evidence="1" id="KW-0812">Transmembrane</keyword>
<sequence length="145" mass="16217">MMSDDGIFQRAAFVPLLFAPVSLLLALVPRRKQTAFDWAMKVVHAQLMKIGMALLLTILFGIAVILYRATETSDMGFLGMILLQIICFLGIWAKRKELINMVSSATNNIQSSIGATLQSYLQKYQQKSAAVFIFIHCIRNISFQG</sequence>
<feature type="transmembrane region" description="Helical" evidence="1">
    <location>
        <begin position="12"/>
        <end position="29"/>
    </location>
</feature>
<evidence type="ECO:0000256" key="1">
    <source>
        <dbReference type="SAM" id="Phobius"/>
    </source>
</evidence>
<dbReference type="RefSeq" id="WP_307404557.1">
    <property type="nucleotide sequence ID" value="NZ_JAUSTW010000001.1"/>
</dbReference>
<reference evidence="2 3" key="1">
    <citation type="submission" date="2023-07" db="EMBL/GenBank/DDBJ databases">
        <title>Genomic Encyclopedia of Type Strains, Phase IV (KMG-IV): sequencing the most valuable type-strain genomes for metagenomic binning, comparative biology and taxonomic classification.</title>
        <authorList>
            <person name="Goeker M."/>
        </authorList>
    </citation>
    <scope>NUCLEOTIDE SEQUENCE [LARGE SCALE GENOMIC DNA]</scope>
    <source>
        <strain evidence="2 3">DSM 27594</strain>
    </source>
</reference>
<gene>
    <name evidence="2" type="ORF">J2S10_000750</name>
</gene>
<keyword evidence="1" id="KW-1133">Transmembrane helix</keyword>
<evidence type="ECO:0000313" key="3">
    <source>
        <dbReference type="Proteomes" id="UP001224122"/>
    </source>
</evidence>
<name>A0ABT9XQ18_9BACI</name>
<dbReference type="EMBL" id="JAUSTW010000001">
    <property type="protein sequence ID" value="MDQ0197645.1"/>
    <property type="molecule type" value="Genomic_DNA"/>
</dbReference>
<keyword evidence="1" id="KW-0472">Membrane</keyword>
<feature type="transmembrane region" description="Helical" evidence="1">
    <location>
        <begin position="75"/>
        <end position="93"/>
    </location>
</feature>
<comment type="caution">
    <text evidence="2">The sequence shown here is derived from an EMBL/GenBank/DDBJ whole genome shotgun (WGS) entry which is preliminary data.</text>
</comment>
<organism evidence="2 3">
    <name type="scientific">Neobacillus ginsengisoli</name>
    <dbReference type="NCBI Taxonomy" id="904295"/>
    <lineage>
        <taxon>Bacteria</taxon>
        <taxon>Bacillati</taxon>
        <taxon>Bacillota</taxon>
        <taxon>Bacilli</taxon>
        <taxon>Bacillales</taxon>
        <taxon>Bacillaceae</taxon>
        <taxon>Neobacillus</taxon>
    </lineage>
</organism>
<proteinExistence type="predicted"/>
<evidence type="ECO:0000313" key="2">
    <source>
        <dbReference type="EMBL" id="MDQ0197645.1"/>
    </source>
</evidence>
<feature type="transmembrane region" description="Helical" evidence="1">
    <location>
        <begin position="50"/>
        <end position="69"/>
    </location>
</feature>
<protein>
    <submittedName>
        <fullName evidence="2">ABC-type proline/glycine betaine transport system permease subunit</fullName>
    </submittedName>
</protein>
<keyword evidence="3" id="KW-1185">Reference proteome</keyword>
<dbReference type="Proteomes" id="UP001224122">
    <property type="component" value="Unassembled WGS sequence"/>
</dbReference>
<accession>A0ABT9XQ18</accession>